<feature type="coiled-coil region" evidence="1">
    <location>
        <begin position="124"/>
        <end position="156"/>
    </location>
</feature>
<evidence type="ECO:0000313" key="3">
    <source>
        <dbReference type="Proteomes" id="UP000182347"/>
    </source>
</evidence>
<accession>A0A1G9XLA1</accession>
<sequence>MNTKQDKVIIFPKWKDALEEESLQALKEKRYEDALKKLNELIDHEIYSHEIFAGKIICLMELGETDEAEALCRHLVSLEDEYFFEYLHIYVTLLFQMSEYEQLLEIIDDVFARKTVPEPMNSQLEQLAEMSRKLLQDKMEEEANDHINELSKAVKQGDPLRQWRILVQSANLKPAPYLRYLKQLLKDDRIDSVVKTAIMEWLAEQEVDTEVVIKKAGSEISVNPADLKSVEDHPVTKQIKVLLREVEQDNPTLYQLLEKLLYRYLYVKYPFMPAEGELIAVSHAIKIMGAKYLQLEELYHTYKKQAGNVELDTYMEEIAQNEKSYFSIIEE</sequence>
<proteinExistence type="predicted"/>
<dbReference type="RefSeq" id="WP_074600854.1">
    <property type="nucleotide sequence ID" value="NZ_FNHF01000007.1"/>
</dbReference>
<reference evidence="3" key="1">
    <citation type="submission" date="2016-10" db="EMBL/GenBank/DDBJ databases">
        <authorList>
            <person name="Varghese N."/>
            <person name="Submissions S."/>
        </authorList>
    </citation>
    <scope>NUCLEOTIDE SEQUENCE [LARGE SCALE GENOMIC DNA]</scope>
    <source>
        <strain evidence="3">CGMCC 1.6199</strain>
    </source>
</reference>
<organism evidence="2 3">
    <name type="scientific">Sediminibacillus halophilus</name>
    <dbReference type="NCBI Taxonomy" id="482461"/>
    <lineage>
        <taxon>Bacteria</taxon>
        <taxon>Bacillati</taxon>
        <taxon>Bacillota</taxon>
        <taxon>Bacilli</taxon>
        <taxon>Bacillales</taxon>
        <taxon>Bacillaceae</taxon>
        <taxon>Sediminibacillus</taxon>
    </lineage>
</organism>
<dbReference type="InterPro" id="IPR011990">
    <property type="entry name" value="TPR-like_helical_dom_sf"/>
</dbReference>
<gene>
    <name evidence="2" type="ORF">SAMN05216244_3872</name>
</gene>
<dbReference type="SUPFAM" id="SSF116965">
    <property type="entry name" value="Hypothetical protein MPN330"/>
    <property type="match status" value="1"/>
</dbReference>
<dbReference type="SUPFAM" id="SSF48452">
    <property type="entry name" value="TPR-like"/>
    <property type="match status" value="1"/>
</dbReference>
<evidence type="ECO:0008006" key="4">
    <source>
        <dbReference type="Google" id="ProtNLM"/>
    </source>
</evidence>
<evidence type="ECO:0000313" key="2">
    <source>
        <dbReference type="EMBL" id="SDM97538.1"/>
    </source>
</evidence>
<dbReference type="OrthoDB" id="2961242at2"/>
<dbReference type="AlphaFoldDB" id="A0A1G9XLA1"/>
<dbReference type="Proteomes" id="UP000182347">
    <property type="component" value="Unassembled WGS sequence"/>
</dbReference>
<keyword evidence="1" id="KW-0175">Coiled coil</keyword>
<keyword evidence="3" id="KW-1185">Reference proteome</keyword>
<dbReference type="Gene3D" id="1.25.40.10">
    <property type="entry name" value="Tetratricopeptide repeat domain"/>
    <property type="match status" value="1"/>
</dbReference>
<dbReference type="STRING" id="482461.SAMN05216244_3872"/>
<name>A0A1G9XLA1_9BACI</name>
<protein>
    <recommendedName>
        <fullName evidence="4">Tetratricopeptide repeat-containing protein</fullName>
    </recommendedName>
</protein>
<dbReference type="EMBL" id="FNHF01000007">
    <property type="protein sequence ID" value="SDM97538.1"/>
    <property type="molecule type" value="Genomic_DNA"/>
</dbReference>
<evidence type="ECO:0000256" key="1">
    <source>
        <dbReference type="SAM" id="Coils"/>
    </source>
</evidence>